<evidence type="ECO:0000256" key="5">
    <source>
        <dbReference type="ARBA" id="ARBA00022741"/>
    </source>
</evidence>
<name>A0A059Y2S5_MYCBV</name>
<proteinExistence type="predicted"/>
<dbReference type="PANTHER" id="PTHR12561:SF3">
    <property type="entry name" value="LIPOYLTRANSFERASE 1, MITOCHONDRIAL"/>
    <property type="match status" value="1"/>
</dbReference>
<keyword evidence="4 9" id="KW-0436">Ligase</keyword>
<dbReference type="InterPro" id="IPR019491">
    <property type="entry name" value="Lipoate_protein_ligase_C"/>
</dbReference>
<keyword evidence="5" id="KW-0547">Nucleotide-binding</keyword>
<dbReference type="InterPro" id="IPR045864">
    <property type="entry name" value="aa-tRNA-synth_II/BPL/LPL"/>
</dbReference>
<dbReference type="PANTHER" id="PTHR12561">
    <property type="entry name" value="LIPOATE-PROTEIN LIGASE"/>
    <property type="match status" value="1"/>
</dbReference>
<dbReference type="CDD" id="cd16443">
    <property type="entry name" value="LplA"/>
    <property type="match status" value="1"/>
</dbReference>
<comment type="catalytic activity">
    <reaction evidence="7">
        <text>L-lysyl-[lipoyl-carrier protein] + (R)-lipoate + ATP = N(6)-[(R)-lipoyl]-L-lysyl-[lipoyl-carrier protein] + AMP + diphosphate + H(+)</text>
        <dbReference type="Rhea" id="RHEA:49288"/>
        <dbReference type="Rhea" id="RHEA-COMP:10500"/>
        <dbReference type="Rhea" id="RHEA-COMP:10502"/>
        <dbReference type="ChEBI" id="CHEBI:15378"/>
        <dbReference type="ChEBI" id="CHEBI:29969"/>
        <dbReference type="ChEBI" id="CHEBI:30616"/>
        <dbReference type="ChEBI" id="CHEBI:33019"/>
        <dbReference type="ChEBI" id="CHEBI:83088"/>
        <dbReference type="ChEBI" id="CHEBI:83099"/>
        <dbReference type="ChEBI" id="CHEBI:456215"/>
        <dbReference type="EC" id="6.3.1.20"/>
    </reaction>
</comment>
<dbReference type="HOGENOM" id="CLU_022986_0_2_14"/>
<evidence type="ECO:0000256" key="2">
    <source>
        <dbReference type="ARBA" id="ARBA00005124"/>
    </source>
</evidence>
<feature type="domain" description="BPL/LPL catalytic" evidence="8">
    <location>
        <begin position="26"/>
        <end position="211"/>
    </location>
</feature>
<comment type="pathway">
    <text evidence="1">Protein modification; protein lipoylation via exogenous pathway; protein N(6)-(lipoyl)lysine from lipoate: step 2/2.</text>
</comment>
<dbReference type="PATRIC" id="fig|1316930.3.peg.66"/>
<evidence type="ECO:0000313" key="9">
    <source>
        <dbReference type="EMBL" id="AIA33655.1"/>
    </source>
</evidence>
<dbReference type="GO" id="GO:0016979">
    <property type="term" value="F:lipoate-protein ligase activity"/>
    <property type="evidence" value="ECO:0007669"/>
    <property type="project" value="UniProtKB-EC"/>
</dbReference>
<dbReference type="GO" id="GO:0017118">
    <property type="term" value="F:lipoyltransferase activity"/>
    <property type="evidence" value="ECO:0007669"/>
    <property type="project" value="TreeGrafter"/>
</dbReference>
<dbReference type="GO" id="GO:0005737">
    <property type="term" value="C:cytoplasm"/>
    <property type="evidence" value="ECO:0007669"/>
    <property type="project" value="TreeGrafter"/>
</dbReference>
<keyword evidence="6" id="KW-0067">ATP-binding</keyword>
<dbReference type="RefSeq" id="WP_013954527.1">
    <property type="nucleotide sequence ID" value="NZ_CP005933.1"/>
</dbReference>
<evidence type="ECO:0000259" key="8">
    <source>
        <dbReference type="PROSITE" id="PS51733"/>
    </source>
</evidence>
<dbReference type="Proteomes" id="UP000027182">
    <property type="component" value="Chromosome"/>
</dbReference>
<dbReference type="InterPro" id="IPR004143">
    <property type="entry name" value="BPL_LPL_catalytic"/>
</dbReference>
<comment type="pathway">
    <text evidence="2">Protein modification; protein lipoylation via exogenous pathway; protein N(6)-(lipoyl)lysine from lipoate: step 1/2.</text>
</comment>
<dbReference type="InterPro" id="IPR004562">
    <property type="entry name" value="LipoylTrfase_LipoateP_Ligase"/>
</dbReference>
<dbReference type="KEGG" id="mbq:K668_00315"/>
<dbReference type="SUPFAM" id="SSF82649">
    <property type="entry name" value="SufE/NifU"/>
    <property type="match status" value="1"/>
</dbReference>
<dbReference type="Pfam" id="PF10437">
    <property type="entry name" value="Lip_prot_lig_C"/>
    <property type="match status" value="1"/>
</dbReference>
<dbReference type="UniPathway" id="UPA00537">
    <property type="reaction ID" value="UER00594"/>
</dbReference>
<reference evidence="9 10" key="1">
    <citation type="submission" date="2013-04" db="EMBL/GenBank/DDBJ databases">
        <authorList>
            <person name="Lin L."/>
            <person name="Zeng Z."/>
            <person name="Xie J."/>
            <person name="Luo L."/>
            <person name="Yang Z."/>
            <person name="Liang W."/>
            <person name="Lin H."/>
            <person name="Dong C."/>
            <person name="Sun Y."/>
        </authorList>
    </citation>
    <scope>NUCLEOTIDE SEQUENCE [LARGE SCALE GENOMIC DNA]</scope>
    <source>
        <strain evidence="9 10">CQ-W70</strain>
    </source>
</reference>
<protein>
    <recommendedName>
        <fullName evidence="3">lipoate--protein ligase</fullName>
        <ecNumber evidence="3">6.3.1.20</ecNumber>
    </recommendedName>
</protein>
<dbReference type="GO" id="GO:0009249">
    <property type="term" value="P:protein lipoylation"/>
    <property type="evidence" value="ECO:0007669"/>
    <property type="project" value="InterPro"/>
</dbReference>
<gene>
    <name evidence="9" type="ORF">K668_00315</name>
</gene>
<evidence type="ECO:0000256" key="4">
    <source>
        <dbReference type="ARBA" id="ARBA00022598"/>
    </source>
</evidence>
<accession>A0A059Y2S5</accession>
<organism evidence="9 10">
    <name type="scientific">Mycoplasmopsis bovis CQ-W70</name>
    <dbReference type="NCBI Taxonomy" id="1316930"/>
    <lineage>
        <taxon>Bacteria</taxon>
        <taxon>Bacillati</taxon>
        <taxon>Mycoplasmatota</taxon>
        <taxon>Mycoplasmoidales</taxon>
        <taxon>Metamycoplasmataceae</taxon>
        <taxon>Mycoplasmopsis</taxon>
    </lineage>
</organism>
<evidence type="ECO:0000313" key="10">
    <source>
        <dbReference type="Proteomes" id="UP000027182"/>
    </source>
</evidence>
<evidence type="ECO:0000256" key="7">
    <source>
        <dbReference type="ARBA" id="ARBA00048037"/>
    </source>
</evidence>
<dbReference type="GO" id="GO:0005524">
    <property type="term" value="F:ATP binding"/>
    <property type="evidence" value="ECO:0007669"/>
    <property type="project" value="UniProtKB-KW"/>
</dbReference>
<dbReference type="NCBIfam" id="TIGR00545">
    <property type="entry name" value="lipoyltrans"/>
    <property type="match status" value="1"/>
</dbReference>
<evidence type="ECO:0000256" key="6">
    <source>
        <dbReference type="ARBA" id="ARBA00022840"/>
    </source>
</evidence>
<dbReference type="Pfam" id="PF21948">
    <property type="entry name" value="LplA-B_cat"/>
    <property type="match status" value="1"/>
</dbReference>
<dbReference type="AlphaFoldDB" id="A0A059Y2S5"/>
<dbReference type="SUPFAM" id="SSF55681">
    <property type="entry name" value="Class II aaRS and biotin synthetases"/>
    <property type="match status" value="1"/>
</dbReference>
<dbReference type="Gene3D" id="3.30.390.50">
    <property type="entry name" value="CO dehydrogenase flavoprotein, C-terminal domain"/>
    <property type="match status" value="1"/>
</dbReference>
<dbReference type="PROSITE" id="PS51733">
    <property type="entry name" value="BPL_LPL_CATALYTIC"/>
    <property type="match status" value="1"/>
</dbReference>
<dbReference type="EC" id="6.3.1.20" evidence="3"/>
<sequence>MKIYIVKSTSPYETLAYENLIMEDPSITGDVLVLYQHANAIIIGNNQNAYEEINREYVRDHKIVLARRKSGGGAVYHDLGNLNFSFISDKSDDNSYVKFLRPIINFLNSLGLESEFHGRNDIHANGCKISGNAQYISGKRIVSHGTLLFDVDMTILSKALNPNKIKFESKGIKSIRSRVANINDLLPKKMTVDEFKDTLVKYFVENENCTLEEIPYEKYAERFEELRSLFSSEKWIYDRSANFTYTKTEKFPGGLVTVYGTIENSIIKDIIFAGDFLSKKDIRDVEPLFKGIRYDEKSVREVLTKIDIENYFGTLTEDEIVKIILG</sequence>
<evidence type="ECO:0000256" key="3">
    <source>
        <dbReference type="ARBA" id="ARBA00012367"/>
    </source>
</evidence>
<evidence type="ECO:0000256" key="1">
    <source>
        <dbReference type="ARBA" id="ARBA00005085"/>
    </source>
</evidence>
<dbReference type="Gene3D" id="3.30.930.10">
    <property type="entry name" value="Bira Bifunctional Protein, Domain 2"/>
    <property type="match status" value="1"/>
</dbReference>
<dbReference type="EMBL" id="CP005933">
    <property type="protein sequence ID" value="AIA33655.1"/>
    <property type="molecule type" value="Genomic_DNA"/>
</dbReference>